<accession>A0ABR2IME5</accession>
<dbReference type="Gene3D" id="2.60.120.260">
    <property type="entry name" value="Galactose-binding domain-like"/>
    <property type="match status" value="1"/>
</dbReference>
<gene>
    <name evidence="1" type="ORF">M9Y10_010732</name>
</gene>
<protein>
    <recommendedName>
        <fullName evidence="3">F5/8 type C domain containing protein</fullName>
    </recommendedName>
</protein>
<organism evidence="1 2">
    <name type="scientific">Tritrichomonas musculus</name>
    <dbReference type="NCBI Taxonomy" id="1915356"/>
    <lineage>
        <taxon>Eukaryota</taxon>
        <taxon>Metamonada</taxon>
        <taxon>Parabasalia</taxon>
        <taxon>Tritrichomonadida</taxon>
        <taxon>Tritrichomonadidae</taxon>
        <taxon>Tritrichomonas</taxon>
    </lineage>
</organism>
<proteinExistence type="predicted"/>
<comment type="caution">
    <text evidence="1">The sequence shown here is derived from an EMBL/GenBank/DDBJ whole genome shotgun (WGS) entry which is preliminary data.</text>
</comment>
<reference evidence="1 2" key="1">
    <citation type="submission" date="2024-04" db="EMBL/GenBank/DDBJ databases">
        <title>Tritrichomonas musculus Genome.</title>
        <authorList>
            <person name="Alves-Ferreira E."/>
            <person name="Grigg M."/>
            <person name="Lorenzi H."/>
            <person name="Galac M."/>
        </authorList>
    </citation>
    <scope>NUCLEOTIDE SEQUENCE [LARGE SCALE GENOMIC DNA]</scope>
    <source>
        <strain evidence="1 2">EAF2021</strain>
    </source>
</reference>
<sequence>MSLENHIRLECSCIIHVPIQKYCNDFTFIVNGKEFQTSRLISDLLSPKICQFHSIDPTIDVFTINTTNQGDFSHILQLVNFKTNKISVDEIPFIAEVLEILCNDKIKIEEIENIELTTDNIIEEIQKREKNRNFYSETFLQEIEFISTVMGELIKTQEDQLMNLQIDTLEMILSNPQLSINSEDELLQFLNKLYERNSMYSILYEYVYFDNVTSPVMKKFTEMIRMDDITTGCWKKLCERLDMEINISKSGDRYRKRGLKVKTFIPSEKDAFTGIINYLREESFIEDAIEVVASSCNTSYEEHQPKTVVLKENPQYYFISKDEEGSWLMIDFKDHRVVPSHYTIRSRGYDSDYSHPKSWVAEVAGDDRVFKVVDEEKNCSYLNGNRLVHTFKIDKELPGEYRFFRIRQTGPDWYGAHYLTFETIELYGELI</sequence>
<name>A0ABR2IME5_9EUKA</name>
<evidence type="ECO:0000313" key="2">
    <source>
        <dbReference type="Proteomes" id="UP001470230"/>
    </source>
</evidence>
<evidence type="ECO:0000313" key="1">
    <source>
        <dbReference type="EMBL" id="KAK8865196.1"/>
    </source>
</evidence>
<dbReference type="SUPFAM" id="SSF49785">
    <property type="entry name" value="Galactose-binding domain-like"/>
    <property type="match status" value="1"/>
</dbReference>
<keyword evidence="2" id="KW-1185">Reference proteome</keyword>
<evidence type="ECO:0008006" key="3">
    <source>
        <dbReference type="Google" id="ProtNLM"/>
    </source>
</evidence>
<dbReference type="InterPro" id="IPR008979">
    <property type="entry name" value="Galactose-bd-like_sf"/>
</dbReference>
<dbReference type="EMBL" id="JAPFFF010000016">
    <property type="protein sequence ID" value="KAK8865196.1"/>
    <property type="molecule type" value="Genomic_DNA"/>
</dbReference>
<dbReference type="Proteomes" id="UP001470230">
    <property type="component" value="Unassembled WGS sequence"/>
</dbReference>